<proteinExistence type="predicted"/>
<dbReference type="EMBL" id="CP000155">
    <property type="protein sequence ID" value="ABC30693.1"/>
    <property type="molecule type" value="Genomic_DNA"/>
</dbReference>
<dbReference type="KEGG" id="hch:HCH_03974"/>
<organism evidence="1 2">
    <name type="scientific">Hahella chejuensis (strain KCTC 2396)</name>
    <dbReference type="NCBI Taxonomy" id="349521"/>
    <lineage>
        <taxon>Bacteria</taxon>
        <taxon>Pseudomonadati</taxon>
        <taxon>Pseudomonadota</taxon>
        <taxon>Gammaproteobacteria</taxon>
        <taxon>Oceanospirillales</taxon>
        <taxon>Hahellaceae</taxon>
        <taxon>Hahella</taxon>
    </lineage>
</organism>
<evidence type="ECO:0000313" key="2">
    <source>
        <dbReference type="Proteomes" id="UP000000238"/>
    </source>
</evidence>
<gene>
    <name evidence="1" type="ordered locus">HCH_03974</name>
</gene>
<sequence>MGDERQSYQTPKNEFLGMCSVHIRAPLIINWYSPFFKEEQGFYYAHISRNIGYLPHICKPLKLKD</sequence>
<keyword evidence="2" id="KW-1185">Reference proteome</keyword>
<dbReference type="AlphaFoldDB" id="Q2SF81"/>
<accession>Q2SF81</accession>
<dbReference type="Proteomes" id="UP000000238">
    <property type="component" value="Chromosome"/>
</dbReference>
<dbReference type="HOGENOM" id="CLU_2843754_0_0_6"/>
<evidence type="ECO:0000313" key="1">
    <source>
        <dbReference type="EMBL" id="ABC30693.1"/>
    </source>
</evidence>
<protein>
    <submittedName>
        <fullName evidence="1">Uncharacterized protein</fullName>
    </submittedName>
</protein>
<reference evidence="1 2" key="1">
    <citation type="journal article" date="2005" name="Nucleic Acids Res.">
        <title>Genomic blueprint of Hahella chejuensis, a marine microbe producing an algicidal agent.</title>
        <authorList>
            <person name="Jeong H."/>
            <person name="Yim J.H."/>
            <person name="Lee C."/>
            <person name="Choi S.-H."/>
            <person name="Park Y.K."/>
            <person name="Yoon S.H."/>
            <person name="Hur C.-G."/>
            <person name="Kang H.-Y."/>
            <person name="Kim D."/>
            <person name="Lee H.H."/>
            <person name="Park K.H."/>
            <person name="Park S.-H."/>
            <person name="Park H.-S."/>
            <person name="Lee H.K."/>
            <person name="Oh T.K."/>
            <person name="Kim J.F."/>
        </authorList>
    </citation>
    <scope>NUCLEOTIDE SEQUENCE [LARGE SCALE GENOMIC DNA]</scope>
    <source>
        <strain evidence="1 2">KCTC 2396</strain>
    </source>
</reference>
<name>Q2SF81_HAHCH</name>